<evidence type="ECO:0000313" key="1">
    <source>
        <dbReference type="EMBL" id="KOO36266.1"/>
    </source>
</evidence>
<dbReference type="GeneID" id="87596311"/>
<reference evidence="1" key="1">
    <citation type="submission" date="2015-08" db="EMBL/GenBank/DDBJ databases">
        <title>Complete DNA Sequence of Pseudomonas syringae pv. actinidiae, the Causal Agent of Kiwifruit Canker Disease.</title>
        <authorList>
            <person name="Rikkerink E.H.A."/>
            <person name="Fineran P.C."/>
        </authorList>
    </citation>
    <scope>NUCLEOTIDE SEQUENCE</scope>
    <source>
        <strain evidence="1">DSM 13666</strain>
    </source>
</reference>
<dbReference type="EMBL" id="LILD01000014">
    <property type="protein sequence ID" value="KOO36266.1"/>
    <property type="molecule type" value="Genomic_DNA"/>
</dbReference>
<evidence type="ECO:0008006" key="2">
    <source>
        <dbReference type="Google" id="ProtNLM"/>
    </source>
</evidence>
<sequence>MQKALGVHESLELHELLTFKNVCLTKSSTMMGLVNCEELRGLMQQDVQATKQSIQQIQNLMQGQ</sequence>
<dbReference type="RefSeq" id="WP_053432491.1">
    <property type="nucleotide sequence ID" value="NZ_CP040441.1"/>
</dbReference>
<organism evidence="1">
    <name type="scientific">Halalkalibacterium halodurans</name>
    <name type="common">Bacillus halodurans</name>
    <dbReference type="NCBI Taxonomy" id="86665"/>
    <lineage>
        <taxon>Bacteria</taxon>
        <taxon>Bacillati</taxon>
        <taxon>Bacillota</taxon>
        <taxon>Bacilli</taxon>
        <taxon>Bacillales</taxon>
        <taxon>Bacillaceae</taxon>
        <taxon>Halalkalibacterium (ex Joshi et al. 2022)</taxon>
    </lineage>
</organism>
<comment type="caution">
    <text evidence="1">The sequence shown here is derived from an EMBL/GenBank/DDBJ whole genome shotgun (WGS) entry which is preliminary data.</text>
</comment>
<dbReference type="PATRIC" id="fig|136160.3.peg.3765"/>
<dbReference type="AlphaFoldDB" id="A0A0M0KBN8"/>
<accession>A0A0M0KBN8</accession>
<gene>
    <name evidence="1" type="ORF">AMD02_18960</name>
</gene>
<protein>
    <recommendedName>
        <fullName evidence="2">Spore coat protein</fullName>
    </recommendedName>
</protein>
<name>A0A0M0KBN8_ALKHA</name>
<proteinExistence type="predicted"/>